<sequence length="108" mass="12486">MSTPEPLPPADFKPRHCSTETTASLDTIKEDVHSSTDEDLLSWEDCPESDSQKGVEEINDQTEGLEEKRPSDKERLQTIEEKVEELFCDKEITAQLWNDDPQKRQRRP</sequence>
<feature type="compositionally biased region" description="Acidic residues" evidence="1">
    <location>
        <begin position="37"/>
        <end position="48"/>
    </location>
</feature>
<keyword evidence="3" id="KW-1185">Reference proteome</keyword>
<dbReference type="Proteomes" id="UP000191518">
    <property type="component" value="Unassembled WGS sequence"/>
</dbReference>
<dbReference type="AlphaFoldDB" id="A0A1V6REM2"/>
<comment type="caution">
    <text evidence="2">The sequence shown here is derived from an EMBL/GenBank/DDBJ whole genome shotgun (WGS) entry which is preliminary data.</text>
</comment>
<gene>
    <name evidence="2" type="ORF">PENVUL_c055G07689</name>
</gene>
<protein>
    <submittedName>
        <fullName evidence="2">Uncharacterized protein</fullName>
    </submittedName>
</protein>
<name>A0A1V6REM2_9EURO</name>
<organism evidence="2 3">
    <name type="scientific">Penicillium vulpinum</name>
    <dbReference type="NCBI Taxonomy" id="29845"/>
    <lineage>
        <taxon>Eukaryota</taxon>
        <taxon>Fungi</taxon>
        <taxon>Dikarya</taxon>
        <taxon>Ascomycota</taxon>
        <taxon>Pezizomycotina</taxon>
        <taxon>Eurotiomycetes</taxon>
        <taxon>Eurotiomycetidae</taxon>
        <taxon>Eurotiales</taxon>
        <taxon>Aspergillaceae</taxon>
        <taxon>Penicillium</taxon>
    </lineage>
</organism>
<feature type="region of interest" description="Disordered" evidence="1">
    <location>
        <begin position="1"/>
        <end position="74"/>
    </location>
</feature>
<proteinExistence type="predicted"/>
<feature type="compositionally biased region" description="Basic and acidic residues" evidence="1">
    <location>
        <begin position="65"/>
        <end position="74"/>
    </location>
</feature>
<feature type="compositionally biased region" description="Basic and acidic residues" evidence="1">
    <location>
        <begin position="27"/>
        <end position="36"/>
    </location>
</feature>
<reference evidence="3" key="1">
    <citation type="journal article" date="2017" name="Nat. Microbiol.">
        <title>Global analysis of biosynthetic gene clusters reveals vast potential of secondary metabolite production in Penicillium species.</title>
        <authorList>
            <person name="Nielsen J.C."/>
            <person name="Grijseels S."/>
            <person name="Prigent S."/>
            <person name="Ji B."/>
            <person name="Dainat J."/>
            <person name="Nielsen K.F."/>
            <person name="Frisvad J.C."/>
            <person name="Workman M."/>
            <person name="Nielsen J."/>
        </authorList>
    </citation>
    <scope>NUCLEOTIDE SEQUENCE [LARGE SCALE GENOMIC DNA]</scope>
    <source>
        <strain evidence="3">IBT 29486</strain>
    </source>
</reference>
<dbReference type="EMBL" id="MDYP01000055">
    <property type="protein sequence ID" value="OQE00237.1"/>
    <property type="molecule type" value="Genomic_DNA"/>
</dbReference>
<accession>A0A1V6REM2</accession>
<evidence type="ECO:0000256" key="1">
    <source>
        <dbReference type="SAM" id="MobiDB-lite"/>
    </source>
</evidence>
<evidence type="ECO:0000313" key="3">
    <source>
        <dbReference type="Proteomes" id="UP000191518"/>
    </source>
</evidence>
<evidence type="ECO:0000313" key="2">
    <source>
        <dbReference type="EMBL" id="OQE00237.1"/>
    </source>
</evidence>
<dbReference type="OrthoDB" id="10598478at2759"/>
<feature type="compositionally biased region" description="Pro residues" evidence="1">
    <location>
        <begin position="1"/>
        <end position="11"/>
    </location>
</feature>